<accession>A0A7Z0A9Y2</accession>
<reference evidence="2 3" key="1">
    <citation type="submission" date="2020-07" db="EMBL/GenBank/DDBJ databases">
        <title>Sequencing the genomes of 1000 actinobacteria strains.</title>
        <authorList>
            <person name="Klenk H.-P."/>
        </authorList>
    </citation>
    <scope>NUCLEOTIDE SEQUENCE [LARGE SCALE GENOMIC DNA]</scope>
    <source>
        <strain evidence="2 3">DSM 26341</strain>
    </source>
</reference>
<protein>
    <recommendedName>
        <fullName evidence="1">DinB-like domain-containing protein</fullName>
    </recommendedName>
</protein>
<organism evidence="2 3">
    <name type="scientific">Spelaeicoccus albus</name>
    <dbReference type="NCBI Taxonomy" id="1280376"/>
    <lineage>
        <taxon>Bacteria</taxon>
        <taxon>Bacillati</taxon>
        <taxon>Actinomycetota</taxon>
        <taxon>Actinomycetes</taxon>
        <taxon>Micrococcales</taxon>
        <taxon>Brevibacteriaceae</taxon>
        <taxon>Spelaeicoccus</taxon>
    </lineage>
</organism>
<dbReference type="EMBL" id="JACBZP010000001">
    <property type="protein sequence ID" value="NYI66255.1"/>
    <property type="molecule type" value="Genomic_DNA"/>
</dbReference>
<dbReference type="AlphaFoldDB" id="A0A7Z0A9Y2"/>
<dbReference type="Proteomes" id="UP000539111">
    <property type="component" value="Unassembled WGS sequence"/>
</dbReference>
<keyword evidence="3" id="KW-1185">Reference proteome</keyword>
<comment type="caution">
    <text evidence="2">The sequence shown here is derived from an EMBL/GenBank/DDBJ whole genome shotgun (WGS) entry which is preliminary data.</text>
</comment>
<evidence type="ECO:0000313" key="2">
    <source>
        <dbReference type="EMBL" id="NYI66255.1"/>
    </source>
</evidence>
<dbReference type="Gene3D" id="1.20.120.450">
    <property type="entry name" value="dinb family like domain"/>
    <property type="match status" value="1"/>
</dbReference>
<evidence type="ECO:0000313" key="3">
    <source>
        <dbReference type="Proteomes" id="UP000539111"/>
    </source>
</evidence>
<dbReference type="InterPro" id="IPR024775">
    <property type="entry name" value="DinB-like"/>
</dbReference>
<evidence type="ECO:0000259" key="1">
    <source>
        <dbReference type="Pfam" id="PF12867"/>
    </source>
</evidence>
<dbReference type="RefSeq" id="WP_179425469.1">
    <property type="nucleotide sequence ID" value="NZ_JACBZP010000001.1"/>
</dbReference>
<dbReference type="SUPFAM" id="SSF109854">
    <property type="entry name" value="DinB/YfiT-like putative metalloenzymes"/>
    <property type="match status" value="1"/>
</dbReference>
<gene>
    <name evidence="2" type="ORF">BJY26_000561</name>
</gene>
<dbReference type="InterPro" id="IPR034660">
    <property type="entry name" value="DinB/YfiT-like"/>
</dbReference>
<dbReference type="Pfam" id="PF12867">
    <property type="entry name" value="DinB_2"/>
    <property type="match status" value="1"/>
</dbReference>
<proteinExistence type="predicted"/>
<name>A0A7Z0A9Y2_9MICO</name>
<feature type="domain" description="DinB-like" evidence="1">
    <location>
        <begin position="56"/>
        <end position="172"/>
    </location>
</feature>
<sequence length="177" mass="19981">MSNFPTPPPDTKDWTWVLERPCPECGFNSPEYGSDAFASRIDGAAIFWQSLLESDGPELRERPAPTKWSPMEYACHIRDILALFDGRFDQMLTQDAPEFDDWSADDAAAAGDYAHADSHRVAEEITANAAAVSLRLRLVQDDEWELVGDRGDGVRFTIDSLARYLLHELVHHEWDVS</sequence>